<dbReference type="AlphaFoldDB" id="A0A2A2TJP3"/>
<evidence type="ECO:0000313" key="1">
    <source>
        <dbReference type="EMBL" id="PAX55172.1"/>
    </source>
</evidence>
<organism evidence="1 2">
    <name type="scientific">Brunnivagina elsteri CCALA 953</name>
    <dbReference type="NCBI Taxonomy" id="987040"/>
    <lineage>
        <taxon>Bacteria</taxon>
        <taxon>Bacillati</taxon>
        <taxon>Cyanobacteriota</taxon>
        <taxon>Cyanophyceae</taxon>
        <taxon>Nostocales</taxon>
        <taxon>Calotrichaceae</taxon>
        <taxon>Brunnivagina</taxon>
    </lineage>
</organism>
<dbReference type="Proteomes" id="UP000218238">
    <property type="component" value="Unassembled WGS sequence"/>
</dbReference>
<dbReference type="RefSeq" id="WP_095721826.1">
    <property type="nucleotide sequence ID" value="NZ_NTFS01000103.1"/>
</dbReference>
<proteinExistence type="predicted"/>
<comment type="caution">
    <text evidence="1">The sequence shown here is derived from an EMBL/GenBank/DDBJ whole genome shotgun (WGS) entry which is preliminary data.</text>
</comment>
<reference evidence="1 2" key="1">
    <citation type="submission" date="2017-08" db="EMBL/GenBank/DDBJ databases">
        <title>Draft genome sequence of filamentous cyanobacterium Calothrix elsteri CCALA 953.</title>
        <authorList>
            <person name="Gagunashvili A.N."/>
            <person name="Elster J."/>
            <person name="Andresson O.S."/>
        </authorList>
    </citation>
    <scope>NUCLEOTIDE SEQUENCE [LARGE SCALE GENOMIC DNA]</scope>
    <source>
        <strain evidence="1 2">CCALA 953</strain>
    </source>
</reference>
<gene>
    <name evidence="1" type="ORF">CK510_11470</name>
</gene>
<dbReference type="EMBL" id="NTFS01000103">
    <property type="protein sequence ID" value="PAX55172.1"/>
    <property type="molecule type" value="Genomic_DNA"/>
</dbReference>
<dbReference type="OrthoDB" id="485308at2"/>
<name>A0A2A2TJP3_9CYAN</name>
<sequence length="142" mass="15861">MSEFELHSYLPRLPEEALKEFTEWCVIEQATEAGFELIVDESKLANLTPAYYIEELVDQFVQATRNSIAGGMAILAAGKQADTNALTGIPIVVDFISLYVKYLVPKGEKNILPIDEKLTQAAQEQFDKLCEIAQKHDVDLKA</sequence>
<evidence type="ECO:0000313" key="2">
    <source>
        <dbReference type="Proteomes" id="UP000218238"/>
    </source>
</evidence>
<keyword evidence="2" id="KW-1185">Reference proteome</keyword>
<accession>A0A2A2TJP3</accession>
<protein>
    <submittedName>
        <fullName evidence="1">Uncharacterized protein</fullName>
    </submittedName>
</protein>